<name>A0A061FVI1_THECC</name>
<organism evidence="1 2">
    <name type="scientific">Theobroma cacao</name>
    <name type="common">Cacao</name>
    <name type="synonym">Cocoa</name>
    <dbReference type="NCBI Taxonomy" id="3641"/>
    <lineage>
        <taxon>Eukaryota</taxon>
        <taxon>Viridiplantae</taxon>
        <taxon>Streptophyta</taxon>
        <taxon>Embryophyta</taxon>
        <taxon>Tracheophyta</taxon>
        <taxon>Spermatophyta</taxon>
        <taxon>Magnoliopsida</taxon>
        <taxon>eudicotyledons</taxon>
        <taxon>Gunneridae</taxon>
        <taxon>Pentapetalae</taxon>
        <taxon>rosids</taxon>
        <taxon>malvids</taxon>
        <taxon>Malvales</taxon>
        <taxon>Malvaceae</taxon>
        <taxon>Byttnerioideae</taxon>
        <taxon>Theobroma</taxon>
    </lineage>
</organism>
<gene>
    <name evidence="1" type="ORF">TCM_012613</name>
</gene>
<accession>A0A061FVI1</accession>
<dbReference type="HOGENOM" id="CLU_2610842_0_0_1"/>
<evidence type="ECO:0000313" key="1">
    <source>
        <dbReference type="EMBL" id="EOY21226.1"/>
    </source>
</evidence>
<evidence type="ECO:0000313" key="2">
    <source>
        <dbReference type="Proteomes" id="UP000026915"/>
    </source>
</evidence>
<reference evidence="1 2" key="1">
    <citation type="journal article" date="2013" name="Genome Biol.">
        <title>The genome sequence of the most widely cultivated cacao type and its use to identify candidate genes regulating pod color.</title>
        <authorList>
            <person name="Motamayor J.C."/>
            <person name="Mockaitis K."/>
            <person name="Schmutz J."/>
            <person name="Haiminen N."/>
            <person name="Iii D.L."/>
            <person name="Cornejo O."/>
            <person name="Findley S.D."/>
            <person name="Zheng P."/>
            <person name="Utro F."/>
            <person name="Royaert S."/>
            <person name="Saski C."/>
            <person name="Jenkins J."/>
            <person name="Podicheti R."/>
            <person name="Zhao M."/>
            <person name="Scheffler B.E."/>
            <person name="Stack J.C."/>
            <person name="Feltus F.A."/>
            <person name="Mustiga G.M."/>
            <person name="Amores F."/>
            <person name="Phillips W."/>
            <person name="Marelli J.P."/>
            <person name="May G.D."/>
            <person name="Shapiro H."/>
            <person name="Ma J."/>
            <person name="Bustamante C.D."/>
            <person name="Schnell R.J."/>
            <person name="Main D."/>
            <person name="Gilbert D."/>
            <person name="Parida L."/>
            <person name="Kuhn D.N."/>
        </authorList>
    </citation>
    <scope>NUCLEOTIDE SEQUENCE [LARGE SCALE GENOMIC DNA]</scope>
    <source>
        <strain evidence="2">cv. Matina 1-6</strain>
    </source>
</reference>
<dbReference type="AlphaFoldDB" id="A0A061FVI1"/>
<dbReference type="EMBL" id="CM001881">
    <property type="protein sequence ID" value="EOY21226.1"/>
    <property type="molecule type" value="Genomic_DNA"/>
</dbReference>
<keyword evidence="2" id="KW-1185">Reference proteome</keyword>
<sequence>MINAFKLKWARPKQNKTKRVIPCWAAIGPTRRPVGAQIQHPGLFLEARKVKSKTHRFDACEAAQNDAVLPGPSSFCLPL</sequence>
<protein>
    <submittedName>
        <fullName evidence="1">Uncharacterized protein</fullName>
    </submittedName>
</protein>
<dbReference type="Proteomes" id="UP000026915">
    <property type="component" value="Chromosome 3"/>
</dbReference>
<dbReference type="InParanoid" id="A0A061FVI1"/>
<dbReference type="Gramene" id="EOY21226">
    <property type="protein sequence ID" value="EOY21226"/>
    <property type="gene ID" value="TCM_012613"/>
</dbReference>
<proteinExistence type="predicted"/>